<organism evidence="4 5">
    <name type="scientific">Vreelandella azerica</name>
    <dbReference type="NCBI Taxonomy" id="2732867"/>
    <lineage>
        <taxon>Bacteria</taxon>
        <taxon>Pseudomonadati</taxon>
        <taxon>Pseudomonadota</taxon>
        <taxon>Gammaproteobacteria</taxon>
        <taxon>Oceanospirillales</taxon>
        <taxon>Halomonadaceae</taxon>
        <taxon>Vreelandella</taxon>
    </lineage>
</organism>
<evidence type="ECO:0000256" key="2">
    <source>
        <dbReference type="ARBA" id="ARBA00022833"/>
    </source>
</evidence>
<dbReference type="InterPro" id="IPR016193">
    <property type="entry name" value="Cytidine_deaminase-like"/>
</dbReference>
<dbReference type="Proteomes" id="UP000588806">
    <property type="component" value="Unassembled WGS sequence"/>
</dbReference>
<dbReference type="EMBL" id="JABFHI010000003">
    <property type="protein sequence ID" value="NOG31772.1"/>
    <property type="molecule type" value="Genomic_DNA"/>
</dbReference>
<evidence type="ECO:0000313" key="4">
    <source>
        <dbReference type="EMBL" id="NOG31772.1"/>
    </source>
</evidence>
<dbReference type="PROSITE" id="PS00903">
    <property type="entry name" value="CYT_DCMP_DEAMINASES_1"/>
    <property type="match status" value="1"/>
</dbReference>
<evidence type="ECO:0000256" key="1">
    <source>
        <dbReference type="ARBA" id="ARBA00022723"/>
    </source>
</evidence>
<reference evidence="4 5" key="1">
    <citation type="submission" date="2020-05" db="EMBL/GenBank/DDBJ databases">
        <authorList>
            <person name="Ruan W."/>
            <person name="Jeon C.O."/>
            <person name="Chun B.H."/>
        </authorList>
    </citation>
    <scope>NUCLEOTIDE SEQUENCE [LARGE SCALE GENOMIC DNA]</scope>
    <source>
        <strain evidence="4 5">TBZ9</strain>
    </source>
</reference>
<protein>
    <submittedName>
        <fullName evidence="4">Nucleoside deaminase</fullName>
    </submittedName>
</protein>
<dbReference type="AlphaFoldDB" id="A0A7Y3TWY6"/>
<keyword evidence="1" id="KW-0479">Metal-binding</keyword>
<evidence type="ECO:0000259" key="3">
    <source>
        <dbReference type="PROSITE" id="PS51747"/>
    </source>
</evidence>
<proteinExistence type="predicted"/>
<keyword evidence="2" id="KW-0862">Zinc</keyword>
<reference evidence="4 5" key="2">
    <citation type="submission" date="2020-06" db="EMBL/GenBank/DDBJ databases">
        <title>Halomonas songnenensis sp. nov., a moderately halophilic bacterium isolated from saline and alkaline soils.</title>
        <authorList>
            <person name="Jiang J."/>
            <person name="Pan Y."/>
        </authorList>
    </citation>
    <scope>NUCLEOTIDE SEQUENCE [LARGE SCALE GENOMIC DNA]</scope>
    <source>
        <strain evidence="4 5">TBZ9</strain>
    </source>
</reference>
<dbReference type="GO" id="GO:0008270">
    <property type="term" value="F:zinc ion binding"/>
    <property type="evidence" value="ECO:0007669"/>
    <property type="project" value="InterPro"/>
</dbReference>
<dbReference type="PROSITE" id="PS51747">
    <property type="entry name" value="CYT_DCMP_DEAMINASES_2"/>
    <property type="match status" value="1"/>
</dbReference>
<dbReference type="PANTHER" id="PTHR11079:SF161">
    <property type="entry name" value="CMP_DCMP-TYPE DEAMINASE DOMAIN-CONTAINING PROTEIN"/>
    <property type="match status" value="1"/>
</dbReference>
<comment type="caution">
    <text evidence="4">The sequence shown here is derived from an EMBL/GenBank/DDBJ whole genome shotgun (WGS) entry which is preliminary data.</text>
</comment>
<feature type="domain" description="CMP/dCMP-type deaminase" evidence="3">
    <location>
        <begin position="1"/>
        <end position="112"/>
    </location>
</feature>
<dbReference type="CDD" id="cd01285">
    <property type="entry name" value="nucleoside_deaminase"/>
    <property type="match status" value="1"/>
</dbReference>
<dbReference type="Gene3D" id="3.40.140.10">
    <property type="entry name" value="Cytidine Deaminase, domain 2"/>
    <property type="match status" value="1"/>
</dbReference>
<dbReference type="InterPro" id="IPR016192">
    <property type="entry name" value="APOBEC/CMP_deaminase_Zn-bd"/>
</dbReference>
<dbReference type="Pfam" id="PF00383">
    <property type="entry name" value="dCMP_cyt_deam_1"/>
    <property type="match status" value="1"/>
</dbReference>
<sequence>MTHQEWVAQCIELALDNAKQGQAPFAALVVQDGHLVGTGVNDVKATQDVAGHAEIRALQAAAKYMGTRRLAGCVLYTSCEPCPMCLGAIYWSGITQVYYGLSVAEQAAFDELPAFQYAELCRVAHERRVQMVQATPDNIDPRRPFNHAYSAGA</sequence>
<dbReference type="GO" id="GO:0006152">
    <property type="term" value="P:purine nucleoside catabolic process"/>
    <property type="evidence" value="ECO:0007669"/>
    <property type="project" value="TreeGrafter"/>
</dbReference>
<name>A0A7Y3TWY6_9GAMM</name>
<accession>A0A7Y3TWY6</accession>
<dbReference type="PANTHER" id="PTHR11079">
    <property type="entry name" value="CYTOSINE DEAMINASE FAMILY MEMBER"/>
    <property type="match status" value="1"/>
</dbReference>
<evidence type="ECO:0000313" key="5">
    <source>
        <dbReference type="Proteomes" id="UP000588806"/>
    </source>
</evidence>
<keyword evidence="5" id="KW-1185">Reference proteome</keyword>
<gene>
    <name evidence="4" type="ORF">HLB35_08320</name>
</gene>
<dbReference type="RefSeq" id="WP_171702243.1">
    <property type="nucleotide sequence ID" value="NZ_JABFHI010000003.1"/>
</dbReference>
<dbReference type="SUPFAM" id="SSF53927">
    <property type="entry name" value="Cytidine deaminase-like"/>
    <property type="match status" value="1"/>
</dbReference>
<dbReference type="GO" id="GO:0047974">
    <property type="term" value="F:guanosine deaminase activity"/>
    <property type="evidence" value="ECO:0007669"/>
    <property type="project" value="TreeGrafter"/>
</dbReference>
<dbReference type="InterPro" id="IPR002125">
    <property type="entry name" value="CMP_dCMP_dom"/>
</dbReference>